<dbReference type="OrthoDB" id="1448832at2"/>
<name>A0A1I6HIR8_9FLAO</name>
<keyword evidence="2" id="KW-1185">Reference proteome</keyword>
<dbReference type="AlphaFoldDB" id="A0A1I6HIR8"/>
<dbReference type="RefSeq" id="WP_092983234.1">
    <property type="nucleotide sequence ID" value="NZ_FOYQ01000002.1"/>
</dbReference>
<gene>
    <name evidence="1" type="ORF">SAMN04490243_2782</name>
</gene>
<evidence type="ECO:0000313" key="1">
    <source>
        <dbReference type="EMBL" id="SFR54190.1"/>
    </source>
</evidence>
<proteinExistence type="predicted"/>
<dbReference type="Proteomes" id="UP000199534">
    <property type="component" value="Unassembled WGS sequence"/>
</dbReference>
<dbReference type="EMBL" id="FOYQ01000002">
    <property type="protein sequence ID" value="SFR54190.1"/>
    <property type="molecule type" value="Genomic_DNA"/>
</dbReference>
<protein>
    <submittedName>
        <fullName evidence="1">Uncharacterized protein</fullName>
    </submittedName>
</protein>
<dbReference type="STRING" id="400055.SAMN04490243_2782"/>
<sequence length="182" mass="20001">MHKAKNYLLGLAIALIGSISCSESQDFDQIDALEVTPTVEASMIYVEAPERIINQLTGVNFIQQTFNFDAFAEDFVSENLLDGVVSYELENTTSKPLEVLIEFLDDADNVLDSEFFTMPAAPTALLRRDVAYGMGGRNIDIIRNTSGIRVSAENLGDNSSTSSLPNPMVILRSSAAFRIRLQ</sequence>
<evidence type="ECO:0000313" key="2">
    <source>
        <dbReference type="Proteomes" id="UP000199534"/>
    </source>
</evidence>
<dbReference type="PROSITE" id="PS51257">
    <property type="entry name" value="PROKAR_LIPOPROTEIN"/>
    <property type="match status" value="1"/>
</dbReference>
<reference evidence="1 2" key="1">
    <citation type="submission" date="2016-10" db="EMBL/GenBank/DDBJ databases">
        <authorList>
            <person name="de Groot N.N."/>
        </authorList>
    </citation>
    <scope>NUCLEOTIDE SEQUENCE [LARGE SCALE GENOMIC DNA]</scope>
    <source>
        <strain evidence="1 2">DSM 21019</strain>
    </source>
</reference>
<organism evidence="1 2">
    <name type="scientific">Robiginitalea myxolifaciens</name>
    <dbReference type="NCBI Taxonomy" id="400055"/>
    <lineage>
        <taxon>Bacteria</taxon>
        <taxon>Pseudomonadati</taxon>
        <taxon>Bacteroidota</taxon>
        <taxon>Flavobacteriia</taxon>
        <taxon>Flavobacteriales</taxon>
        <taxon>Flavobacteriaceae</taxon>
        <taxon>Robiginitalea</taxon>
    </lineage>
</organism>
<accession>A0A1I6HIR8</accession>